<dbReference type="AlphaFoldDB" id="A0A433SBE5"/>
<gene>
    <name evidence="1" type="ORF">CUZ56_02434</name>
</gene>
<dbReference type="EMBL" id="PQSP01000007">
    <property type="protein sequence ID" value="RUS66076.1"/>
    <property type="molecule type" value="Genomic_DNA"/>
</dbReference>
<reference evidence="1 2" key="1">
    <citation type="submission" date="2018-01" db="EMBL/GenBank/DDBJ databases">
        <title>Saezia sanguinis gen. nov., sp. nov., in the order Burkholderiales isolated from human blood.</title>
        <authorList>
            <person name="Medina-Pascual M.J."/>
            <person name="Valdezate S."/>
            <person name="Monzon S."/>
            <person name="Cuesta I."/>
            <person name="Carrasco G."/>
            <person name="Villalon P."/>
            <person name="Saez-Nieto J.A."/>
        </authorList>
    </citation>
    <scope>NUCLEOTIDE SEQUENCE [LARGE SCALE GENOMIC DNA]</scope>
    <source>
        <strain evidence="1 2">CNM695-12</strain>
    </source>
</reference>
<proteinExistence type="predicted"/>
<keyword evidence="2" id="KW-1185">Reference proteome</keyword>
<dbReference type="Proteomes" id="UP000286947">
    <property type="component" value="Unassembled WGS sequence"/>
</dbReference>
<accession>A0A433SBE5</accession>
<dbReference type="Pfam" id="PF06314">
    <property type="entry name" value="ADC"/>
    <property type="match status" value="1"/>
</dbReference>
<dbReference type="OrthoDB" id="1950454at2"/>
<evidence type="ECO:0008006" key="3">
    <source>
        <dbReference type="Google" id="ProtNLM"/>
    </source>
</evidence>
<dbReference type="GO" id="GO:0016829">
    <property type="term" value="F:lyase activity"/>
    <property type="evidence" value="ECO:0007669"/>
    <property type="project" value="InterPro"/>
</dbReference>
<evidence type="ECO:0000313" key="2">
    <source>
        <dbReference type="Proteomes" id="UP000286947"/>
    </source>
</evidence>
<dbReference type="RefSeq" id="WP_126980610.1">
    <property type="nucleotide sequence ID" value="NZ_PQSP01000007.1"/>
</dbReference>
<comment type="caution">
    <text evidence="1">The sequence shown here is derived from an EMBL/GenBank/DDBJ whole genome shotgun (WGS) entry which is preliminary data.</text>
</comment>
<dbReference type="SUPFAM" id="SSF160104">
    <property type="entry name" value="Acetoacetate decarboxylase-like"/>
    <property type="match status" value="1"/>
</dbReference>
<name>A0A433SBE5_9BURK</name>
<dbReference type="Gene3D" id="2.40.400.10">
    <property type="entry name" value="Acetoacetate decarboxylase-like"/>
    <property type="match status" value="1"/>
</dbReference>
<dbReference type="InterPro" id="IPR023375">
    <property type="entry name" value="ADC_dom_sf"/>
</dbReference>
<evidence type="ECO:0000313" key="1">
    <source>
        <dbReference type="EMBL" id="RUS66076.1"/>
    </source>
</evidence>
<organism evidence="1 2">
    <name type="scientific">Saezia sanguinis</name>
    <dbReference type="NCBI Taxonomy" id="1965230"/>
    <lineage>
        <taxon>Bacteria</taxon>
        <taxon>Pseudomonadati</taxon>
        <taxon>Pseudomonadota</taxon>
        <taxon>Betaproteobacteria</taxon>
        <taxon>Burkholderiales</taxon>
        <taxon>Saeziaceae</taxon>
        <taxon>Saezia</taxon>
    </lineage>
</organism>
<sequence length="261" mass="27687">MPHLSGLTPPLTPSGRSSLVPLPPWHYAGEVISLRFAVDAKAAQTLLPAGFGNATGTAYGHFCDWQSTTDGWELLDPVYAQYKEFFVLIEAIDQAGSKRLYCPLIWVDQDISMMRGLLQGWPKKLGQVWMTRSYGIDHPAAAYRKAGCRMGASLAVKDRRLADLALTLTGAPGERLGFLALPTFGLVCAPSIIGKPGSGAHQLVRASVASSMAGAFHQAAGTLRFYESPHDELSLLCPLGEVSASVGAFALSVTGAEAVAA</sequence>
<protein>
    <recommendedName>
        <fullName evidence="3">Acetoacetate decarboxylase</fullName>
    </recommendedName>
</protein>
<dbReference type="InterPro" id="IPR010451">
    <property type="entry name" value="Acetoacetate_decarboxylase"/>
</dbReference>